<keyword evidence="5" id="KW-0418">Kinase</keyword>
<feature type="domain" description="PAC" evidence="10">
    <location>
        <begin position="187"/>
        <end position="241"/>
    </location>
</feature>
<dbReference type="RefSeq" id="WP_088257498.1">
    <property type="nucleotide sequence ID" value="NZ_NIDE01000014.1"/>
</dbReference>
<dbReference type="InterPro" id="IPR001610">
    <property type="entry name" value="PAC"/>
</dbReference>
<protein>
    <recommendedName>
        <fullName evidence="2">histidine kinase</fullName>
        <ecNumber evidence="2">2.7.13.3</ecNumber>
    </recommendedName>
</protein>
<dbReference type="NCBIfam" id="TIGR00229">
    <property type="entry name" value="sensory_box"/>
    <property type="match status" value="4"/>
</dbReference>
<dbReference type="PROSITE" id="PS50112">
    <property type="entry name" value="PAS"/>
    <property type="match status" value="3"/>
</dbReference>
<accession>A0A225D839</accession>
<dbReference type="InterPro" id="IPR036097">
    <property type="entry name" value="HisK_dim/P_sf"/>
</dbReference>
<feature type="domain" description="Response regulatory" evidence="8">
    <location>
        <begin position="759"/>
        <end position="875"/>
    </location>
</feature>
<evidence type="ECO:0000256" key="2">
    <source>
        <dbReference type="ARBA" id="ARBA00012438"/>
    </source>
</evidence>
<dbReference type="InterPro" id="IPR003594">
    <property type="entry name" value="HATPase_dom"/>
</dbReference>
<dbReference type="InterPro" id="IPR000700">
    <property type="entry name" value="PAS-assoc_C"/>
</dbReference>
<dbReference type="Pfam" id="PF00512">
    <property type="entry name" value="HisKA"/>
    <property type="match status" value="1"/>
</dbReference>
<dbReference type="EMBL" id="NIDE01000014">
    <property type="protein sequence ID" value="OWK37622.1"/>
    <property type="molecule type" value="Genomic_DNA"/>
</dbReference>
<feature type="domain" description="PAS" evidence="9">
    <location>
        <begin position="1"/>
        <end position="64"/>
    </location>
</feature>
<dbReference type="CDD" id="cd00082">
    <property type="entry name" value="HisKA"/>
    <property type="match status" value="1"/>
</dbReference>
<evidence type="ECO:0000313" key="12">
    <source>
        <dbReference type="Proteomes" id="UP000214646"/>
    </source>
</evidence>
<feature type="domain" description="PAC" evidence="10">
    <location>
        <begin position="446"/>
        <end position="498"/>
    </location>
</feature>
<dbReference type="SUPFAM" id="SSF55874">
    <property type="entry name" value="ATPase domain of HSP90 chaperone/DNA topoisomerase II/histidine kinase"/>
    <property type="match status" value="1"/>
</dbReference>
<dbReference type="InterPro" id="IPR004358">
    <property type="entry name" value="Sig_transdc_His_kin-like_C"/>
</dbReference>
<feature type="domain" description="PAC" evidence="10">
    <location>
        <begin position="68"/>
        <end position="119"/>
    </location>
</feature>
<dbReference type="SMART" id="SM00086">
    <property type="entry name" value="PAC"/>
    <property type="match status" value="4"/>
</dbReference>
<dbReference type="FunFam" id="3.30.450.20:FF:000099">
    <property type="entry name" value="Sensory box sensor histidine kinase"/>
    <property type="match status" value="1"/>
</dbReference>
<evidence type="ECO:0000256" key="6">
    <source>
        <dbReference type="PROSITE-ProRule" id="PRU00169"/>
    </source>
</evidence>
<dbReference type="InterPro" id="IPR013767">
    <property type="entry name" value="PAS_fold"/>
</dbReference>
<evidence type="ECO:0000256" key="3">
    <source>
        <dbReference type="ARBA" id="ARBA00022553"/>
    </source>
</evidence>
<dbReference type="Gene3D" id="3.30.565.10">
    <property type="entry name" value="Histidine kinase-like ATPase, C-terminal domain"/>
    <property type="match status" value="1"/>
</dbReference>
<reference evidence="12" key="1">
    <citation type="submission" date="2017-06" db="EMBL/GenBank/DDBJ databases">
        <title>Genome analysis of Fimbriiglobus ruber SP5, the first member of the order Planctomycetales with confirmed chitinolytic capability.</title>
        <authorList>
            <person name="Ravin N.V."/>
            <person name="Rakitin A.L."/>
            <person name="Ivanova A.A."/>
            <person name="Beletsky A.V."/>
            <person name="Kulichevskaya I.S."/>
            <person name="Mardanov A.V."/>
            <person name="Dedysh S.N."/>
        </authorList>
    </citation>
    <scope>NUCLEOTIDE SEQUENCE [LARGE SCALE GENOMIC DNA]</scope>
    <source>
        <strain evidence="12">SP5</strain>
    </source>
</reference>
<dbReference type="Gene3D" id="3.40.50.2300">
    <property type="match status" value="1"/>
</dbReference>
<evidence type="ECO:0000259" key="8">
    <source>
        <dbReference type="PROSITE" id="PS50110"/>
    </source>
</evidence>
<dbReference type="SUPFAM" id="SSF55785">
    <property type="entry name" value="PYP-like sensor domain (PAS domain)"/>
    <property type="match status" value="4"/>
</dbReference>
<sequence>MIERSLDAVVLIEPDGRVRYASPSSARLMGYTPGELHGRDGFELVHPDDVGRLRAIFADLVGDPNGARLETYRARHRDGSWRWLEGRGTNLLADPGLRAVAVTYRDVTDQRAAEEAQARLAAIVESAEDAIISFGADGCIATWNPAAERLFGYRAAEIVGRPISLLAPPELLGEQRALLDRAVRGETVPPYRTTRLRADGRTVDVSVSLGSVRDTGGQLLGFSSIYRDVGHELAAERALRESEARFRHTADNAPILMWISDTDKLCTWFNKPWLEFTGRTFEQEAGFGWADGIHPDDRDRCLAAFVENFDARRPFALECRLRRADGRWAWVHGNESPLYDPDGRFTGYIGSCVDITARHEAEAERERLARHLALLLDSTGEGIYGIDTTGRCTFVNRAAAAMLGYEPADLLGRDMHPLVHHSRAHGAAYPANECPIYRTAVTGQGSRVRGEVFWRKDGTAFPAEYSAYPIRDDAGVRGAVVAFTDVTDRQRLEEQYRHSQKMEAVGRLAGGVAHDFNNLLTVINGYAEMLLAGTGPDEPNHAVVGEIHRAGERAAALTRQLLAFSRKQFLKPEVFDLGERVADLASLLRRVIGEDVELVVARGPTPVFVRADVGQTEQVIVNLAVNARDAMPTGGVLVIRTEVVARPRGRGDDRAGGGADGPEPFALLSVADTGTGMTDDVRAHAFEPFFTTKPSGEGTGLGLSMVYGVVAQSGGHIEVDSAVDRGTTFRIYLPAAAGANPPRRSSTPAGEDAPPGTETVLLVEDEDGVRKLVRAALHRLGYTVLEARDGEAALDTARRAGRPIDLLLTDVVMPRIGGPQLAEQLCREYPGLKVLYLSGYTDDAVVRHGIQSAVVHFLQKPFTAPALARMVRRVLDATE</sequence>
<dbReference type="PANTHER" id="PTHR43304">
    <property type="entry name" value="PHYTOCHROME-LIKE PROTEIN CPH1"/>
    <property type="match status" value="1"/>
</dbReference>
<keyword evidence="12" id="KW-1185">Reference proteome</keyword>
<evidence type="ECO:0000259" key="7">
    <source>
        <dbReference type="PROSITE" id="PS50109"/>
    </source>
</evidence>
<dbReference type="OrthoDB" id="260274at2"/>
<dbReference type="InterPro" id="IPR013655">
    <property type="entry name" value="PAS_fold_3"/>
</dbReference>
<dbReference type="GO" id="GO:0006355">
    <property type="term" value="P:regulation of DNA-templated transcription"/>
    <property type="evidence" value="ECO:0007669"/>
    <property type="project" value="InterPro"/>
</dbReference>
<dbReference type="SUPFAM" id="SSF52172">
    <property type="entry name" value="CheY-like"/>
    <property type="match status" value="1"/>
</dbReference>
<keyword evidence="3 6" id="KW-0597">Phosphoprotein</keyword>
<dbReference type="Pfam" id="PF00072">
    <property type="entry name" value="Response_reg"/>
    <property type="match status" value="1"/>
</dbReference>
<evidence type="ECO:0000259" key="9">
    <source>
        <dbReference type="PROSITE" id="PS50112"/>
    </source>
</evidence>
<dbReference type="PROSITE" id="PS50113">
    <property type="entry name" value="PAC"/>
    <property type="match status" value="4"/>
</dbReference>
<evidence type="ECO:0000259" key="10">
    <source>
        <dbReference type="PROSITE" id="PS50113"/>
    </source>
</evidence>
<evidence type="ECO:0000256" key="1">
    <source>
        <dbReference type="ARBA" id="ARBA00000085"/>
    </source>
</evidence>
<dbReference type="SMART" id="SM00388">
    <property type="entry name" value="HisKA"/>
    <property type="match status" value="1"/>
</dbReference>
<name>A0A225D839_9BACT</name>
<dbReference type="InterPro" id="IPR005467">
    <property type="entry name" value="His_kinase_dom"/>
</dbReference>
<dbReference type="Proteomes" id="UP000214646">
    <property type="component" value="Unassembled WGS sequence"/>
</dbReference>
<dbReference type="PANTHER" id="PTHR43304:SF1">
    <property type="entry name" value="PAC DOMAIN-CONTAINING PROTEIN"/>
    <property type="match status" value="1"/>
</dbReference>
<dbReference type="InterPro" id="IPR003661">
    <property type="entry name" value="HisK_dim/P_dom"/>
</dbReference>
<dbReference type="Gene3D" id="3.30.450.20">
    <property type="entry name" value="PAS domain"/>
    <property type="match status" value="4"/>
</dbReference>
<feature type="domain" description="PAS" evidence="9">
    <location>
        <begin position="368"/>
        <end position="420"/>
    </location>
</feature>
<dbReference type="InterPro" id="IPR001789">
    <property type="entry name" value="Sig_transdc_resp-reg_receiver"/>
</dbReference>
<dbReference type="Pfam" id="PF00989">
    <property type="entry name" value="PAS"/>
    <property type="match status" value="2"/>
</dbReference>
<dbReference type="PROSITE" id="PS50110">
    <property type="entry name" value="RESPONSE_REGULATORY"/>
    <property type="match status" value="1"/>
</dbReference>
<organism evidence="11 12">
    <name type="scientific">Fimbriiglobus ruber</name>
    <dbReference type="NCBI Taxonomy" id="1908690"/>
    <lineage>
        <taxon>Bacteria</taxon>
        <taxon>Pseudomonadati</taxon>
        <taxon>Planctomycetota</taxon>
        <taxon>Planctomycetia</taxon>
        <taxon>Gemmatales</taxon>
        <taxon>Gemmataceae</taxon>
        <taxon>Fimbriiglobus</taxon>
    </lineage>
</organism>
<evidence type="ECO:0000313" key="11">
    <source>
        <dbReference type="EMBL" id="OWK37622.1"/>
    </source>
</evidence>
<gene>
    <name evidence="11" type="ORF">FRUB_06742</name>
</gene>
<dbReference type="SUPFAM" id="SSF47384">
    <property type="entry name" value="Homodimeric domain of signal transducing histidine kinase"/>
    <property type="match status" value="1"/>
</dbReference>
<dbReference type="Pfam" id="PF02518">
    <property type="entry name" value="HATPase_c"/>
    <property type="match status" value="1"/>
</dbReference>
<dbReference type="SMART" id="SM00387">
    <property type="entry name" value="HATPase_c"/>
    <property type="match status" value="1"/>
</dbReference>
<comment type="catalytic activity">
    <reaction evidence="1">
        <text>ATP + protein L-histidine = ADP + protein N-phospho-L-histidine.</text>
        <dbReference type="EC" id="2.7.13.3"/>
    </reaction>
</comment>
<evidence type="ECO:0000256" key="5">
    <source>
        <dbReference type="ARBA" id="ARBA00022777"/>
    </source>
</evidence>
<feature type="domain" description="Histidine kinase" evidence="7">
    <location>
        <begin position="511"/>
        <end position="737"/>
    </location>
</feature>
<comment type="caution">
    <text evidence="11">The sequence shown here is derived from an EMBL/GenBank/DDBJ whole genome shotgun (WGS) entry which is preliminary data.</text>
</comment>
<dbReference type="SMART" id="SM00448">
    <property type="entry name" value="REC"/>
    <property type="match status" value="1"/>
</dbReference>
<dbReference type="InterPro" id="IPR052162">
    <property type="entry name" value="Sensor_kinase/Photoreceptor"/>
</dbReference>
<feature type="modified residue" description="4-aspartylphosphate" evidence="6">
    <location>
        <position position="810"/>
    </location>
</feature>
<dbReference type="CDD" id="cd00130">
    <property type="entry name" value="PAS"/>
    <property type="match status" value="4"/>
</dbReference>
<keyword evidence="4" id="KW-0808">Transferase</keyword>
<evidence type="ECO:0000256" key="4">
    <source>
        <dbReference type="ARBA" id="ARBA00022679"/>
    </source>
</evidence>
<feature type="domain" description="PAS" evidence="9">
    <location>
        <begin position="116"/>
        <end position="186"/>
    </location>
</feature>
<dbReference type="Gene3D" id="1.10.287.130">
    <property type="match status" value="1"/>
</dbReference>
<dbReference type="AlphaFoldDB" id="A0A225D839"/>
<feature type="domain" description="PAC" evidence="10">
    <location>
        <begin position="315"/>
        <end position="367"/>
    </location>
</feature>
<dbReference type="SMART" id="SM00091">
    <property type="entry name" value="PAS"/>
    <property type="match status" value="4"/>
</dbReference>
<dbReference type="InterPro" id="IPR036890">
    <property type="entry name" value="HATPase_C_sf"/>
</dbReference>
<dbReference type="InterPro" id="IPR011006">
    <property type="entry name" value="CheY-like_superfamily"/>
</dbReference>
<dbReference type="PRINTS" id="PR00344">
    <property type="entry name" value="BCTRLSENSOR"/>
</dbReference>
<dbReference type="GO" id="GO:0000155">
    <property type="term" value="F:phosphorelay sensor kinase activity"/>
    <property type="evidence" value="ECO:0007669"/>
    <property type="project" value="InterPro"/>
</dbReference>
<dbReference type="InterPro" id="IPR035965">
    <property type="entry name" value="PAS-like_dom_sf"/>
</dbReference>
<dbReference type="InterPro" id="IPR000014">
    <property type="entry name" value="PAS"/>
</dbReference>
<dbReference type="Pfam" id="PF08447">
    <property type="entry name" value="PAS_3"/>
    <property type="match status" value="2"/>
</dbReference>
<dbReference type="EC" id="2.7.13.3" evidence="2"/>
<proteinExistence type="predicted"/>
<dbReference type="PROSITE" id="PS50109">
    <property type="entry name" value="HIS_KIN"/>
    <property type="match status" value="1"/>
</dbReference>